<dbReference type="EMBL" id="JBBNAF010000002">
    <property type="protein sequence ID" value="KAK9162460.1"/>
    <property type="molecule type" value="Genomic_DNA"/>
</dbReference>
<accession>A0AAP0Q0J4</accession>
<feature type="coiled-coil region" evidence="1">
    <location>
        <begin position="39"/>
        <end position="73"/>
    </location>
</feature>
<name>A0AAP0Q0J4_9MAGN</name>
<gene>
    <name evidence="2" type="ORF">Syun_003362</name>
</gene>
<protein>
    <submittedName>
        <fullName evidence="2">Uncharacterized protein</fullName>
    </submittedName>
</protein>
<comment type="caution">
    <text evidence="2">The sequence shown here is derived from an EMBL/GenBank/DDBJ whole genome shotgun (WGS) entry which is preliminary data.</text>
</comment>
<evidence type="ECO:0000256" key="1">
    <source>
        <dbReference type="SAM" id="Coils"/>
    </source>
</evidence>
<proteinExistence type="predicted"/>
<keyword evidence="1" id="KW-0175">Coiled coil</keyword>
<dbReference type="AlphaFoldDB" id="A0AAP0Q0J4"/>
<dbReference type="Proteomes" id="UP001420932">
    <property type="component" value="Unassembled WGS sequence"/>
</dbReference>
<evidence type="ECO:0000313" key="2">
    <source>
        <dbReference type="EMBL" id="KAK9162460.1"/>
    </source>
</evidence>
<reference evidence="2 3" key="1">
    <citation type="submission" date="2024-01" db="EMBL/GenBank/DDBJ databases">
        <title>Genome assemblies of Stephania.</title>
        <authorList>
            <person name="Yang L."/>
        </authorList>
    </citation>
    <scope>NUCLEOTIDE SEQUENCE [LARGE SCALE GENOMIC DNA]</scope>
    <source>
        <strain evidence="2">YNDBR</strain>
        <tissue evidence="2">Leaf</tissue>
    </source>
</reference>
<keyword evidence="3" id="KW-1185">Reference proteome</keyword>
<sequence length="121" mass="13514">MFKPTSSAFSPRPPAPAFGVSSVWSAPFENLVKMCKKCLDEDNDEIKGLKGANEELKRQIQELESKVEFLSWSSPVDRHHLSGVGLEDDRYSCYAPDVVLLASDDDVKPVPAHEAILVRWI</sequence>
<organism evidence="2 3">
    <name type="scientific">Stephania yunnanensis</name>
    <dbReference type="NCBI Taxonomy" id="152371"/>
    <lineage>
        <taxon>Eukaryota</taxon>
        <taxon>Viridiplantae</taxon>
        <taxon>Streptophyta</taxon>
        <taxon>Embryophyta</taxon>
        <taxon>Tracheophyta</taxon>
        <taxon>Spermatophyta</taxon>
        <taxon>Magnoliopsida</taxon>
        <taxon>Ranunculales</taxon>
        <taxon>Menispermaceae</taxon>
        <taxon>Menispermoideae</taxon>
        <taxon>Cissampelideae</taxon>
        <taxon>Stephania</taxon>
    </lineage>
</organism>
<evidence type="ECO:0000313" key="3">
    <source>
        <dbReference type="Proteomes" id="UP001420932"/>
    </source>
</evidence>